<reference evidence="1 2" key="1">
    <citation type="journal article" date="2021" name="Elife">
        <title>Chloroplast acquisition without the gene transfer in kleptoplastic sea slugs, Plakobranchus ocellatus.</title>
        <authorList>
            <person name="Maeda T."/>
            <person name="Takahashi S."/>
            <person name="Yoshida T."/>
            <person name="Shimamura S."/>
            <person name="Takaki Y."/>
            <person name="Nagai Y."/>
            <person name="Toyoda A."/>
            <person name="Suzuki Y."/>
            <person name="Arimoto A."/>
            <person name="Ishii H."/>
            <person name="Satoh N."/>
            <person name="Nishiyama T."/>
            <person name="Hasebe M."/>
            <person name="Maruyama T."/>
            <person name="Minagawa J."/>
            <person name="Obokata J."/>
            <person name="Shigenobu S."/>
        </authorList>
    </citation>
    <scope>NUCLEOTIDE SEQUENCE [LARGE SCALE GENOMIC DNA]</scope>
</reference>
<organism evidence="1 2">
    <name type="scientific">Elysia marginata</name>
    <dbReference type="NCBI Taxonomy" id="1093978"/>
    <lineage>
        <taxon>Eukaryota</taxon>
        <taxon>Metazoa</taxon>
        <taxon>Spiralia</taxon>
        <taxon>Lophotrochozoa</taxon>
        <taxon>Mollusca</taxon>
        <taxon>Gastropoda</taxon>
        <taxon>Heterobranchia</taxon>
        <taxon>Euthyneura</taxon>
        <taxon>Panpulmonata</taxon>
        <taxon>Sacoglossa</taxon>
        <taxon>Placobranchoidea</taxon>
        <taxon>Plakobranchidae</taxon>
        <taxon>Elysia</taxon>
    </lineage>
</organism>
<protein>
    <submittedName>
        <fullName evidence="1">Uncharacterized protein</fullName>
    </submittedName>
</protein>
<comment type="caution">
    <text evidence="1">The sequence shown here is derived from an EMBL/GenBank/DDBJ whole genome shotgun (WGS) entry which is preliminary data.</text>
</comment>
<name>A0AAV4EAN8_9GAST</name>
<accession>A0AAV4EAN8</accession>
<keyword evidence="2" id="KW-1185">Reference proteome</keyword>
<dbReference type="EMBL" id="BMAT01000025">
    <property type="protein sequence ID" value="GFR57736.1"/>
    <property type="molecule type" value="Genomic_DNA"/>
</dbReference>
<gene>
    <name evidence="1" type="ORF">ElyMa_000008400</name>
</gene>
<evidence type="ECO:0000313" key="1">
    <source>
        <dbReference type="EMBL" id="GFR57736.1"/>
    </source>
</evidence>
<evidence type="ECO:0000313" key="2">
    <source>
        <dbReference type="Proteomes" id="UP000762676"/>
    </source>
</evidence>
<proteinExistence type="predicted"/>
<sequence length="88" mass="10444">MVKLIIYMEKAHTYKKEKYLDLTKELDEAGYRADNASKNWCQRGCGVISRLSYEQTLNQRQQTNQSLETTIQNKRKQFLLVLDLEQDK</sequence>
<dbReference type="AlphaFoldDB" id="A0AAV4EAN8"/>
<dbReference type="Proteomes" id="UP000762676">
    <property type="component" value="Unassembled WGS sequence"/>
</dbReference>